<evidence type="ECO:0000256" key="1">
    <source>
        <dbReference type="SAM" id="Phobius"/>
    </source>
</evidence>
<evidence type="ECO:0000313" key="4">
    <source>
        <dbReference type="Proteomes" id="UP000002282"/>
    </source>
</evidence>
<gene>
    <name evidence="3" type="primary">Dyak\GE17536</name>
    <name evidence="3" type="synonym">dyak_GLEANR_18857</name>
    <name evidence="3" type="synonym">GE17536</name>
    <name evidence="3" type="ORF">Dyak_GE17536</name>
</gene>
<dbReference type="EMBL" id="CM000162">
    <property type="protein sequence ID" value="EDX02395.1"/>
    <property type="molecule type" value="Genomic_DNA"/>
</dbReference>
<keyword evidence="1" id="KW-1133">Transmembrane helix</keyword>
<keyword evidence="4" id="KW-1185">Reference proteome</keyword>
<dbReference type="AlphaFoldDB" id="B4Q140"/>
<protein>
    <recommendedName>
        <fullName evidence="2">Distal membrane-arm assembly complex protein 1-like domain-containing protein</fullName>
    </recommendedName>
</protein>
<keyword evidence="1" id="KW-0472">Membrane</keyword>
<dbReference type="InterPro" id="IPR028036">
    <property type="entry name" value="DMAC1-like_dom"/>
</dbReference>
<proteinExistence type="predicted"/>
<evidence type="ECO:0000259" key="2">
    <source>
        <dbReference type="Pfam" id="PF15055"/>
    </source>
</evidence>
<feature type="domain" description="Distal membrane-arm assembly complex protein 1-like" evidence="2">
    <location>
        <begin position="14"/>
        <end position="60"/>
    </location>
</feature>
<keyword evidence="1" id="KW-0812">Transmembrane</keyword>
<feature type="transmembrane region" description="Helical" evidence="1">
    <location>
        <begin position="20"/>
        <end position="35"/>
    </location>
</feature>
<dbReference type="OMA" id="GCLNCRL"/>
<evidence type="ECO:0000313" key="3">
    <source>
        <dbReference type="EMBL" id="EDX02395.1"/>
    </source>
</evidence>
<dbReference type="Proteomes" id="UP000002282">
    <property type="component" value="Chromosome X"/>
</dbReference>
<sequence>MIEKLSSWLRNEFGCLNCRLANGMGLLGIGVFLLAQSKKCPKRLDNYGIKSLATFFALMGVARLADVNFRQEEPKQTLNTQKDLEFFSRR</sequence>
<dbReference type="PhylomeDB" id="B4Q140"/>
<accession>B4Q140</accession>
<organism evidence="3 4">
    <name type="scientific">Drosophila yakuba</name>
    <name type="common">Fruit fly</name>
    <dbReference type="NCBI Taxonomy" id="7245"/>
    <lineage>
        <taxon>Eukaryota</taxon>
        <taxon>Metazoa</taxon>
        <taxon>Ecdysozoa</taxon>
        <taxon>Arthropoda</taxon>
        <taxon>Hexapoda</taxon>
        <taxon>Insecta</taxon>
        <taxon>Pterygota</taxon>
        <taxon>Neoptera</taxon>
        <taxon>Endopterygota</taxon>
        <taxon>Diptera</taxon>
        <taxon>Brachycera</taxon>
        <taxon>Muscomorpha</taxon>
        <taxon>Ephydroidea</taxon>
        <taxon>Drosophilidae</taxon>
        <taxon>Drosophila</taxon>
        <taxon>Sophophora</taxon>
    </lineage>
</organism>
<dbReference type="HOGENOM" id="CLU_172066_0_0_1"/>
<dbReference type="Pfam" id="PF15055">
    <property type="entry name" value="DMAC1_Dmo2"/>
    <property type="match status" value="1"/>
</dbReference>
<dbReference type="KEGG" id="dya:Dyak_GE17536"/>
<name>B4Q140_DROYA</name>
<reference evidence="3 4" key="1">
    <citation type="journal article" date="2007" name="Nature">
        <title>Evolution of genes and genomes on the Drosophila phylogeny.</title>
        <authorList>
            <consortium name="Drosophila 12 Genomes Consortium"/>
            <person name="Clark A.G."/>
            <person name="Eisen M.B."/>
            <person name="Smith D.R."/>
            <person name="Bergman C.M."/>
            <person name="Oliver B."/>
            <person name="Markow T.A."/>
            <person name="Kaufman T.C."/>
            <person name="Kellis M."/>
            <person name="Gelbart W."/>
            <person name="Iyer V.N."/>
            <person name="Pollard D.A."/>
            <person name="Sackton T.B."/>
            <person name="Larracuente A.M."/>
            <person name="Singh N.D."/>
            <person name="Abad J.P."/>
            <person name="Abt D.N."/>
            <person name="Adryan B."/>
            <person name="Aguade M."/>
            <person name="Akashi H."/>
            <person name="Anderson W.W."/>
            <person name="Aquadro C.F."/>
            <person name="Ardell D.H."/>
            <person name="Arguello R."/>
            <person name="Artieri C.G."/>
            <person name="Barbash D.A."/>
            <person name="Barker D."/>
            <person name="Barsanti P."/>
            <person name="Batterham P."/>
            <person name="Batzoglou S."/>
            <person name="Begun D."/>
            <person name="Bhutkar A."/>
            <person name="Blanco E."/>
            <person name="Bosak S.A."/>
            <person name="Bradley R.K."/>
            <person name="Brand A.D."/>
            <person name="Brent M.R."/>
            <person name="Brooks A.N."/>
            <person name="Brown R.H."/>
            <person name="Butlin R.K."/>
            <person name="Caggese C."/>
            <person name="Calvi B.R."/>
            <person name="Bernardo de Carvalho A."/>
            <person name="Caspi A."/>
            <person name="Castrezana S."/>
            <person name="Celniker S.E."/>
            <person name="Chang J.L."/>
            <person name="Chapple C."/>
            <person name="Chatterji S."/>
            <person name="Chinwalla A."/>
            <person name="Civetta A."/>
            <person name="Clifton S.W."/>
            <person name="Comeron J.M."/>
            <person name="Costello J.C."/>
            <person name="Coyne J.A."/>
            <person name="Daub J."/>
            <person name="David R.G."/>
            <person name="Delcher A.L."/>
            <person name="Delehaunty K."/>
            <person name="Do C.B."/>
            <person name="Ebling H."/>
            <person name="Edwards K."/>
            <person name="Eickbush T."/>
            <person name="Evans J.D."/>
            <person name="Filipski A."/>
            <person name="Findeiss S."/>
            <person name="Freyhult E."/>
            <person name="Fulton L."/>
            <person name="Fulton R."/>
            <person name="Garcia A.C."/>
            <person name="Gardiner A."/>
            <person name="Garfield D.A."/>
            <person name="Garvin B.E."/>
            <person name="Gibson G."/>
            <person name="Gilbert D."/>
            <person name="Gnerre S."/>
            <person name="Godfrey J."/>
            <person name="Good R."/>
            <person name="Gotea V."/>
            <person name="Gravely B."/>
            <person name="Greenberg A.J."/>
            <person name="Griffiths-Jones S."/>
            <person name="Gross S."/>
            <person name="Guigo R."/>
            <person name="Gustafson E.A."/>
            <person name="Haerty W."/>
            <person name="Hahn M.W."/>
            <person name="Halligan D.L."/>
            <person name="Halpern A.L."/>
            <person name="Halter G.M."/>
            <person name="Han M.V."/>
            <person name="Heger A."/>
            <person name="Hillier L."/>
            <person name="Hinrichs A.S."/>
            <person name="Holmes I."/>
            <person name="Hoskins R.A."/>
            <person name="Hubisz M.J."/>
            <person name="Hultmark D."/>
            <person name="Huntley M.A."/>
            <person name="Jaffe D.B."/>
            <person name="Jagadeeshan S."/>
            <person name="Jeck W.R."/>
            <person name="Johnson J."/>
            <person name="Jones C.D."/>
            <person name="Jordan W.C."/>
            <person name="Karpen G.H."/>
            <person name="Kataoka E."/>
            <person name="Keightley P.D."/>
            <person name="Kheradpour P."/>
            <person name="Kirkness E.F."/>
            <person name="Koerich L.B."/>
            <person name="Kristiansen K."/>
            <person name="Kudrna D."/>
            <person name="Kulathinal R.J."/>
            <person name="Kumar S."/>
            <person name="Kwok R."/>
            <person name="Lander E."/>
            <person name="Langley C.H."/>
            <person name="Lapoint R."/>
            <person name="Lazzaro B.P."/>
            <person name="Lee S.J."/>
            <person name="Levesque L."/>
            <person name="Li R."/>
            <person name="Lin C.F."/>
            <person name="Lin M.F."/>
            <person name="Lindblad-Toh K."/>
            <person name="Llopart A."/>
            <person name="Long M."/>
            <person name="Low L."/>
            <person name="Lozovsky E."/>
            <person name="Lu J."/>
            <person name="Luo M."/>
            <person name="Machado C.A."/>
            <person name="Makalowski W."/>
            <person name="Marzo M."/>
            <person name="Matsuda M."/>
            <person name="Matzkin L."/>
            <person name="McAllister B."/>
            <person name="McBride C.S."/>
            <person name="McKernan B."/>
            <person name="McKernan K."/>
            <person name="Mendez-Lago M."/>
            <person name="Minx P."/>
            <person name="Mollenhauer M.U."/>
            <person name="Montooth K."/>
            <person name="Mount S.M."/>
            <person name="Mu X."/>
            <person name="Myers E."/>
            <person name="Negre B."/>
            <person name="Newfeld S."/>
            <person name="Nielsen R."/>
            <person name="Noor M.A."/>
            <person name="O'Grady P."/>
            <person name="Pachter L."/>
            <person name="Papaceit M."/>
            <person name="Parisi M.J."/>
            <person name="Parisi M."/>
            <person name="Parts L."/>
            <person name="Pedersen J.S."/>
            <person name="Pesole G."/>
            <person name="Phillippy A.M."/>
            <person name="Ponting C.P."/>
            <person name="Pop M."/>
            <person name="Porcelli D."/>
            <person name="Powell J.R."/>
            <person name="Prohaska S."/>
            <person name="Pruitt K."/>
            <person name="Puig M."/>
            <person name="Quesneville H."/>
            <person name="Ram K.R."/>
            <person name="Rand D."/>
            <person name="Rasmussen M.D."/>
            <person name="Reed L.K."/>
            <person name="Reenan R."/>
            <person name="Reily A."/>
            <person name="Remington K.A."/>
            <person name="Rieger T.T."/>
            <person name="Ritchie M.G."/>
            <person name="Robin C."/>
            <person name="Rogers Y.H."/>
            <person name="Rohde C."/>
            <person name="Rozas J."/>
            <person name="Rubenfield M.J."/>
            <person name="Ruiz A."/>
            <person name="Russo S."/>
            <person name="Salzberg S.L."/>
            <person name="Sanchez-Gracia A."/>
            <person name="Saranga D.J."/>
            <person name="Sato H."/>
            <person name="Schaeffer S.W."/>
            <person name="Schatz M.C."/>
            <person name="Schlenke T."/>
            <person name="Schwartz R."/>
            <person name="Segarra C."/>
            <person name="Singh R.S."/>
            <person name="Sirot L."/>
            <person name="Sirota M."/>
            <person name="Sisneros N.B."/>
            <person name="Smith C.D."/>
            <person name="Smith T.F."/>
            <person name="Spieth J."/>
            <person name="Stage D.E."/>
            <person name="Stark A."/>
            <person name="Stephan W."/>
            <person name="Strausberg R.L."/>
            <person name="Strempel S."/>
            <person name="Sturgill D."/>
            <person name="Sutton G."/>
            <person name="Sutton G.G."/>
            <person name="Tao W."/>
            <person name="Teichmann S."/>
            <person name="Tobari Y.N."/>
            <person name="Tomimura Y."/>
            <person name="Tsolas J.M."/>
            <person name="Valente V.L."/>
            <person name="Venter E."/>
            <person name="Venter J.C."/>
            <person name="Vicario S."/>
            <person name="Vieira F.G."/>
            <person name="Vilella A.J."/>
            <person name="Villasante A."/>
            <person name="Walenz B."/>
            <person name="Wang J."/>
            <person name="Wasserman M."/>
            <person name="Watts T."/>
            <person name="Wilson D."/>
            <person name="Wilson R.K."/>
            <person name="Wing R.A."/>
            <person name="Wolfner M.F."/>
            <person name="Wong A."/>
            <person name="Wong G.K."/>
            <person name="Wu C.I."/>
            <person name="Wu G."/>
            <person name="Yamamoto D."/>
            <person name="Yang H.P."/>
            <person name="Yang S.P."/>
            <person name="Yorke J.A."/>
            <person name="Yoshida K."/>
            <person name="Zdobnov E."/>
            <person name="Zhang P."/>
            <person name="Zhang Y."/>
            <person name="Zimin A.V."/>
            <person name="Baldwin J."/>
            <person name="Abdouelleil A."/>
            <person name="Abdulkadir J."/>
            <person name="Abebe A."/>
            <person name="Abera B."/>
            <person name="Abreu J."/>
            <person name="Acer S.C."/>
            <person name="Aftuck L."/>
            <person name="Alexander A."/>
            <person name="An P."/>
            <person name="Anderson E."/>
            <person name="Anderson S."/>
            <person name="Arachi H."/>
            <person name="Azer M."/>
            <person name="Bachantsang P."/>
            <person name="Barry A."/>
            <person name="Bayul T."/>
            <person name="Berlin A."/>
            <person name="Bessette D."/>
            <person name="Bloom T."/>
            <person name="Blye J."/>
            <person name="Boguslavskiy L."/>
            <person name="Bonnet C."/>
            <person name="Boukhgalter B."/>
            <person name="Bourzgui I."/>
            <person name="Brown A."/>
            <person name="Cahill P."/>
            <person name="Channer S."/>
            <person name="Cheshatsang Y."/>
            <person name="Chuda L."/>
            <person name="Citroen M."/>
            <person name="Collymore A."/>
            <person name="Cooke P."/>
            <person name="Costello M."/>
            <person name="D'Aco K."/>
            <person name="Daza R."/>
            <person name="De Haan G."/>
            <person name="DeGray S."/>
            <person name="DeMaso C."/>
            <person name="Dhargay N."/>
            <person name="Dooley K."/>
            <person name="Dooley E."/>
            <person name="Doricent M."/>
            <person name="Dorje P."/>
            <person name="Dorjee K."/>
            <person name="Dupes A."/>
            <person name="Elong R."/>
            <person name="Falk J."/>
            <person name="Farina A."/>
            <person name="Faro S."/>
            <person name="Ferguson D."/>
            <person name="Fisher S."/>
            <person name="Foley C.D."/>
            <person name="Franke A."/>
            <person name="Friedrich D."/>
            <person name="Gadbois L."/>
            <person name="Gearin G."/>
            <person name="Gearin C.R."/>
            <person name="Giannoukos G."/>
            <person name="Goode T."/>
            <person name="Graham J."/>
            <person name="Grandbois E."/>
            <person name="Grewal S."/>
            <person name="Gyaltsen K."/>
            <person name="Hafez N."/>
            <person name="Hagos B."/>
            <person name="Hall J."/>
            <person name="Henson C."/>
            <person name="Hollinger A."/>
            <person name="Honan T."/>
            <person name="Huard M.D."/>
            <person name="Hughes L."/>
            <person name="Hurhula B."/>
            <person name="Husby M.E."/>
            <person name="Kamat A."/>
            <person name="Kanga B."/>
            <person name="Kashin S."/>
            <person name="Khazanovich D."/>
            <person name="Kisner P."/>
            <person name="Lance K."/>
            <person name="Lara M."/>
            <person name="Lee W."/>
            <person name="Lennon N."/>
            <person name="Letendre F."/>
            <person name="LeVine R."/>
            <person name="Lipovsky A."/>
            <person name="Liu X."/>
            <person name="Liu J."/>
            <person name="Liu S."/>
            <person name="Lokyitsang T."/>
            <person name="Lokyitsang Y."/>
            <person name="Lubonja R."/>
            <person name="Lui A."/>
            <person name="MacDonald P."/>
            <person name="Magnisalis V."/>
            <person name="Maru K."/>
            <person name="Matthews C."/>
            <person name="McCusker W."/>
            <person name="McDonough S."/>
            <person name="Mehta T."/>
            <person name="Meldrim J."/>
            <person name="Meneus L."/>
            <person name="Mihai O."/>
            <person name="Mihalev A."/>
            <person name="Mihova T."/>
            <person name="Mittelman R."/>
            <person name="Mlenga V."/>
            <person name="Montmayeur A."/>
            <person name="Mulrain L."/>
            <person name="Navidi A."/>
            <person name="Naylor J."/>
            <person name="Negash T."/>
            <person name="Nguyen T."/>
            <person name="Nguyen N."/>
            <person name="Nicol R."/>
            <person name="Norbu C."/>
            <person name="Norbu N."/>
            <person name="Novod N."/>
            <person name="O'Neill B."/>
            <person name="Osman S."/>
            <person name="Markiewicz E."/>
            <person name="Oyono O.L."/>
            <person name="Patti C."/>
            <person name="Phunkhang P."/>
            <person name="Pierre F."/>
            <person name="Priest M."/>
            <person name="Raghuraman S."/>
            <person name="Rege F."/>
            <person name="Reyes R."/>
            <person name="Rise C."/>
            <person name="Rogov P."/>
            <person name="Ross K."/>
            <person name="Ryan E."/>
            <person name="Settipalli S."/>
            <person name="Shea T."/>
            <person name="Sherpa N."/>
            <person name="Shi L."/>
            <person name="Shih D."/>
            <person name="Sparrow T."/>
            <person name="Spaulding J."/>
            <person name="Stalker J."/>
            <person name="Stange-Thomann N."/>
            <person name="Stavropoulos S."/>
            <person name="Stone C."/>
            <person name="Strader C."/>
            <person name="Tesfaye S."/>
            <person name="Thomson T."/>
            <person name="Thoulutsang Y."/>
            <person name="Thoulutsang D."/>
            <person name="Topham K."/>
            <person name="Topping I."/>
            <person name="Tsamla T."/>
            <person name="Vassiliev H."/>
            <person name="Vo A."/>
            <person name="Wangchuk T."/>
            <person name="Wangdi T."/>
            <person name="Weiand M."/>
            <person name="Wilkinson J."/>
            <person name="Wilson A."/>
            <person name="Yadav S."/>
            <person name="Young G."/>
            <person name="Yu Q."/>
            <person name="Zembek L."/>
            <person name="Zhong D."/>
            <person name="Zimmer A."/>
            <person name="Zwirko Z."/>
            <person name="Jaffe D.B."/>
            <person name="Alvarez P."/>
            <person name="Brockman W."/>
            <person name="Butler J."/>
            <person name="Chin C."/>
            <person name="Gnerre S."/>
            <person name="Grabherr M."/>
            <person name="Kleber M."/>
            <person name="Mauceli E."/>
            <person name="MacCallum I."/>
        </authorList>
    </citation>
    <scope>NUCLEOTIDE SEQUENCE [LARGE SCALE GENOMIC DNA]</scope>
    <source>
        <strain evidence="4">Tai18E2 / Tucson 14021-0261.01</strain>
    </source>
</reference>
<reference evidence="3 4" key="2">
    <citation type="journal article" date="2007" name="PLoS Biol.">
        <title>Principles of genome evolution in the Drosophila melanogaster species group.</title>
        <authorList>
            <person name="Ranz J.M."/>
            <person name="Maurin D."/>
            <person name="Chan Y.S."/>
            <person name="von Grotthuss M."/>
            <person name="Hillier L.W."/>
            <person name="Roote J."/>
            <person name="Ashburner M."/>
            <person name="Bergman C.M."/>
        </authorList>
    </citation>
    <scope>NUCLEOTIDE SEQUENCE [LARGE SCALE GENOMIC DNA]</scope>
    <source>
        <strain evidence="4">Tai18E2 / Tucson 14021-0261.01</strain>
    </source>
</reference>